<name>A0A915NAA2_MELJA</name>
<sequence length="139" mass="15225">MLSRASIPLYIAKRSKATSYQYAVHPVTGKKPPTLEEFDPLNPGEWQIGVGGKLLPRLPEGTRCGELVMGKYGLYDPKAGTAGGTLPTETANYPLTVGRNIVFGMVCCSVLMTLHSMATLLFSTKEKPLWPYKPRVQPE</sequence>
<keyword evidence="1" id="KW-1133">Transmembrane helix</keyword>
<protein>
    <submittedName>
        <fullName evidence="3">Uncharacterized protein</fullName>
    </submittedName>
</protein>
<evidence type="ECO:0000313" key="2">
    <source>
        <dbReference type="Proteomes" id="UP000887561"/>
    </source>
</evidence>
<keyword evidence="1" id="KW-0812">Transmembrane</keyword>
<evidence type="ECO:0000256" key="1">
    <source>
        <dbReference type="SAM" id="Phobius"/>
    </source>
</evidence>
<evidence type="ECO:0000313" key="3">
    <source>
        <dbReference type="WBParaSite" id="scaffold843_cov157.g1877"/>
    </source>
</evidence>
<keyword evidence="1" id="KW-0472">Membrane</keyword>
<proteinExistence type="predicted"/>
<feature type="transmembrane region" description="Helical" evidence="1">
    <location>
        <begin position="101"/>
        <end position="123"/>
    </location>
</feature>
<reference evidence="3" key="1">
    <citation type="submission" date="2022-11" db="UniProtKB">
        <authorList>
            <consortium name="WormBaseParasite"/>
        </authorList>
    </citation>
    <scope>IDENTIFICATION</scope>
</reference>
<dbReference type="WBParaSite" id="scaffold843_cov157.g1877">
    <property type="protein sequence ID" value="scaffold843_cov157.g1877"/>
    <property type="gene ID" value="scaffold843_cov157.g1877"/>
</dbReference>
<dbReference type="Proteomes" id="UP000887561">
    <property type="component" value="Unplaced"/>
</dbReference>
<dbReference type="AlphaFoldDB" id="A0A915NAA2"/>
<organism evidence="2 3">
    <name type="scientific">Meloidogyne javanica</name>
    <name type="common">Root-knot nematode worm</name>
    <dbReference type="NCBI Taxonomy" id="6303"/>
    <lineage>
        <taxon>Eukaryota</taxon>
        <taxon>Metazoa</taxon>
        <taxon>Ecdysozoa</taxon>
        <taxon>Nematoda</taxon>
        <taxon>Chromadorea</taxon>
        <taxon>Rhabditida</taxon>
        <taxon>Tylenchina</taxon>
        <taxon>Tylenchomorpha</taxon>
        <taxon>Tylenchoidea</taxon>
        <taxon>Meloidogynidae</taxon>
        <taxon>Meloidogyninae</taxon>
        <taxon>Meloidogyne</taxon>
        <taxon>Meloidogyne incognita group</taxon>
    </lineage>
</organism>
<accession>A0A915NAA2</accession>
<keyword evidence="2" id="KW-1185">Reference proteome</keyword>